<feature type="region of interest" description="Disordered" evidence="1">
    <location>
        <begin position="1029"/>
        <end position="1055"/>
    </location>
</feature>
<evidence type="ECO:0000313" key="3">
    <source>
        <dbReference type="EMBL" id="MDN4165587.1"/>
    </source>
</evidence>
<proteinExistence type="predicted"/>
<organism evidence="3 4">
    <name type="scientific">Shiella aurantiaca</name>
    <dbReference type="NCBI Taxonomy" id="3058365"/>
    <lineage>
        <taxon>Bacteria</taxon>
        <taxon>Pseudomonadati</taxon>
        <taxon>Bacteroidota</taxon>
        <taxon>Cytophagia</taxon>
        <taxon>Cytophagales</taxon>
        <taxon>Shiellaceae</taxon>
        <taxon>Shiella</taxon>
    </lineage>
</organism>
<dbReference type="EMBL" id="JAUHJS010000004">
    <property type="protein sequence ID" value="MDN4165587.1"/>
    <property type="molecule type" value="Genomic_DNA"/>
</dbReference>
<evidence type="ECO:0008006" key="5">
    <source>
        <dbReference type="Google" id="ProtNLM"/>
    </source>
</evidence>
<feature type="region of interest" description="Disordered" evidence="1">
    <location>
        <begin position="910"/>
        <end position="934"/>
    </location>
</feature>
<keyword evidence="2" id="KW-1133">Transmembrane helix</keyword>
<feature type="compositionally biased region" description="Basic and acidic residues" evidence="1">
    <location>
        <begin position="706"/>
        <end position="715"/>
    </location>
</feature>
<keyword evidence="4" id="KW-1185">Reference proteome</keyword>
<feature type="transmembrane region" description="Helical" evidence="2">
    <location>
        <begin position="157"/>
        <end position="176"/>
    </location>
</feature>
<feature type="region of interest" description="Disordered" evidence="1">
    <location>
        <begin position="672"/>
        <end position="769"/>
    </location>
</feature>
<keyword evidence="2" id="KW-0472">Membrane</keyword>
<feature type="transmembrane region" description="Helical" evidence="2">
    <location>
        <begin position="20"/>
        <end position="45"/>
    </location>
</feature>
<gene>
    <name evidence="3" type="ORF">QWY31_08745</name>
</gene>
<sequence>MHTSLHHIKSQLRQYKKKYFLNRIIRGVIICLSLLLLTFLLINGLEYFLYLSSTVKILILSISGILALFTLAYWVAYPAYQLSQNERYLSDEEAAEQIGKYFTEIDDKLLNIIQLSKLESNQNELILASINQKAKALSVIPFVQSIDLKKNTRYLRYLYWPLGAALLLLLLIPQFYTEGTARIIDYKTSYKPEAPFTFVLVSELRTFKNDDYEIQVKLEGKSIPSELLLVMDNREIPLSKNSSGLYTYTLSKIQHNEVFSFSAAGFSSTDYRLEMVERPDIKSFTITAEYPSYLRKNPEKFVNTGNLEVPEGTLLTWQIQAPSADSAHISFPNVKLALEESQGRFKCTLAAENTSPYEIRLSNAYSTNKMPIEYRLSVTKDEYPQLEIEQYQDTSLFSFIMLGGNIADDHGLSRFVLHYTYTDNKGEIQQKQESIPFNDKSSNQSFLYQWNLPQIEMQEGTAIDYYLEVWDNDGVNGRKSTKSTRFAFKIPTEKERSEMAEKTSQAAQNQLDKTLDKAKKLEESVKEISERLKGKKEVNYQEEKILQELLKKRKELDEEINRLKDLNEDLKEKNEALGTQSEELQKKAEELKKLMDEVLDEETRKLYEELQRLLEEKADINQIQNQLEKISKKENNLEKELERSIELFKRMKFDQALEQNIQALEKLEEKQKELNQKTEKSTKEEMPSLSEEQKEIEKEFEEWQQEQEKLKDFNQDLKNPNSLPDTKEEEESIQQELKNSSESLQEQKQKDAKQSQQKAAEQMQQLKEQMQQMQSSMQMESLSENLDNLRDIVDNLVKLSMRQENLMKSIREINPSDPRFVELSQQQLFLQNDTKIVKDSLESLAQRVFQIQSFITRELTDLDQYLNESTEALRERNKGTANVKQQFAMSSYNNLALLLDEVLQQMQQQMADAMGNPQKGNKKKQGTPSMSQLQQQLNQKIQDLQKNGKSGRQLSEQLAEMAAEQERIREMLRELNEKSGGKEGLGGNPEEIMRKMEQTENDLVNKRITPQTIKRQQEILTRLLETENAEKERELDKERKAESAKQQNKDLPPAFEKYIESKKKELEMYKTVPPKLSPYYKKEVNNYFKRINQ</sequence>
<dbReference type="RefSeq" id="WP_320004118.1">
    <property type="nucleotide sequence ID" value="NZ_JAUHJS010000004.1"/>
</dbReference>
<reference evidence="3" key="1">
    <citation type="submission" date="2023-06" db="EMBL/GenBank/DDBJ databases">
        <title>Cytophagales bacterium Strain LB-30, isolated from soil.</title>
        <authorList>
            <person name="Liu B."/>
        </authorList>
    </citation>
    <scope>NUCLEOTIDE SEQUENCE</scope>
    <source>
        <strain evidence="3">LB-30</strain>
    </source>
</reference>
<protein>
    <recommendedName>
        <fullName evidence="5">DUF4175 family protein</fullName>
    </recommendedName>
</protein>
<accession>A0ABT8F571</accession>
<evidence type="ECO:0000313" key="4">
    <source>
        <dbReference type="Proteomes" id="UP001168552"/>
    </source>
</evidence>
<feature type="compositionally biased region" description="Basic and acidic residues" evidence="1">
    <location>
        <begin position="1029"/>
        <end position="1043"/>
    </location>
</feature>
<feature type="compositionally biased region" description="Low complexity" evidence="1">
    <location>
        <begin position="910"/>
        <end position="919"/>
    </location>
</feature>
<dbReference type="Proteomes" id="UP001168552">
    <property type="component" value="Unassembled WGS sequence"/>
</dbReference>
<comment type="caution">
    <text evidence="3">The sequence shown here is derived from an EMBL/GenBank/DDBJ whole genome shotgun (WGS) entry which is preliminary data.</text>
</comment>
<keyword evidence="2" id="KW-0812">Transmembrane</keyword>
<feature type="compositionally biased region" description="Basic and acidic residues" evidence="1">
    <location>
        <begin position="672"/>
        <end position="697"/>
    </location>
</feature>
<evidence type="ECO:0000256" key="1">
    <source>
        <dbReference type="SAM" id="MobiDB-lite"/>
    </source>
</evidence>
<name>A0ABT8F571_9BACT</name>
<feature type="compositionally biased region" description="Low complexity" evidence="1">
    <location>
        <begin position="754"/>
        <end position="769"/>
    </location>
</feature>
<feature type="compositionally biased region" description="Polar residues" evidence="1">
    <location>
        <begin position="734"/>
        <end position="744"/>
    </location>
</feature>
<feature type="transmembrane region" description="Helical" evidence="2">
    <location>
        <begin position="57"/>
        <end position="77"/>
    </location>
</feature>
<evidence type="ECO:0000256" key="2">
    <source>
        <dbReference type="SAM" id="Phobius"/>
    </source>
</evidence>